<reference evidence="1" key="2">
    <citation type="submission" date="2013-10" db="EMBL/GenBank/DDBJ databases">
        <authorList>
            <person name="Aslett M."/>
        </authorList>
    </citation>
    <scope>NUCLEOTIDE SEQUENCE [LARGE SCALE GENOMIC DNA]</scope>
    <source>
        <strain evidence="1">Weybridge</strain>
    </source>
</reference>
<gene>
    <name evidence="1" type="ORF">EMWEY_00058550</name>
</gene>
<accession>U6MB29</accession>
<keyword evidence="2" id="KW-1185">Reference proteome</keyword>
<proteinExistence type="predicted"/>
<dbReference type="VEuPathDB" id="ToxoDB:EMWEY_00058550"/>
<evidence type="ECO:0000313" key="1">
    <source>
        <dbReference type="EMBL" id="CDJ59674.1"/>
    </source>
</evidence>
<organism evidence="1 2">
    <name type="scientific">Eimeria maxima</name>
    <name type="common">Coccidian parasite</name>
    <dbReference type="NCBI Taxonomy" id="5804"/>
    <lineage>
        <taxon>Eukaryota</taxon>
        <taxon>Sar</taxon>
        <taxon>Alveolata</taxon>
        <taxon>Apicomplexa</taxon>
        <taxon>Conoidasida</taxon>
        <taxon>Coccidia</taxon>
        <taxon>Eucoccidiorida</taxon>
        <taxon>Eimeriorina</taxon>
        <taxon>Eimeriidae</taxon>
        <taxon>Eimeria</taxon>
    </lineage>
</organism>
<dbReference type="GeneID" id="25339841"/>
<name>U6MB29_EIMMA</name>
<dbReference type="RefSeq" id="XP_013336321.1">
    <property type="nucleotide sequence ID" value="XM_013480867.1"/>
</dbReference>
<reference evidence="1" key="1">
    <citation type="submission" date="2013-10" db="EMBL/GenBank/DDBJ databases">
        <title>Genomic analysis of the causative agents of coccidiosis in chickens.</title>
        <authorList>
            <person name="Reid A.J."/>
            <person name="Blake D."/>
            <person name="Billington K."/>
            <person name="Browne H."/>
            <person name="Dunn M."/>
            <person name="Hung S."/>
            <person name="Kawahara F."/>
            <person name="Miranda-Saavedra D."/>
            <person name="Mourier T."/>
            <person name="Nagra H."/>
            <person name="Otto T.D."/>
            <person name="Rawlings N."/>
            <person name="Sanchez A."/>
            <person name="Sanders M."/>
            <person name="Subramaniam C."/>
            <person name="Tay Y."/>
            <person name="Dear P."/>
            <person name="Doerig C."/>
            <person name="Gruber A."/>
            <person name="Parkinson J."/>
            <person name="Shirley M."/>
            <person name="Wan K.L."/>
            <person name="Berriman M."/>
            <person name="Tomley F."/>
            <person name="Pain A."/>
        </authorList>
    </citation>
    <scope>NUCLEOTIDE SEQUENCE [LARGE SCALE GENOMIC DNA]</scope>
    <source>
        <strain evidence="1">Weybridge</strain>
    </source>
</reference>
<evidence type="ECO:0000313" key="2">
    <source>
        <dbReference type="Proteomes" id="UP000030763"/>
    </source>
</evidence>
<dbReference type="EMBL" id="HG720690">
    <property type="protein sequence ID" value="CDJ59674.1"/>
    <property type="molecule type" value="Genomic_DNA"/>
</dbReference>
<dbReference type="AlphaFoldDB" id="U6MB29"/>
<protein>
    <submittedName>
        <fullName evidence="1">Uncharacterized protein</fullName>
    </submittedName>
</protein>
<sequence>MVRLGVFVWGRMENNTMRLEGCGAYALQLALIVGGVYGACVDTGVFGGSVLTALVEKVSMCLLVDEVELCGLVLVFVVVEREEAACTA</sequence>
<dbReference type="Proteomes" id="UP000030763">
    <property type="component" value="Unassembled WGS sequence"/>
</dbReference>